<sequence>MKNEDCFILKLETSSDILRAQSTTNTEIVHHTIWGYFSQRTGLLIQFEDTKLIRMKATKGAESVFHETSMKSVLDDCSFGFNYLSELWTNRIAKRALILILDFDFIRIHLHLRVAFIWLYQCPHRSLV</sequence>
<dbReference type="PANTHER" id="PTHR31300:SF25">
    <property type="entry name" value="DUF620 FAMILY PROTEIN (DUF620)"/>
    <property type="match status" value="1"/>
</dbReference>
<dbReference type="InterPro" id="IPR006873">
    <property type="entry name" value="DUF620"/>
</dbReference>
<evidence type="ECO:0000313" key="2">
    <source>
        <dbReference type="Proteomes" id="UP000834106"/>
    </source>
</evidence>
<name>A0AAD1YUY9_9LAMI</name>
<proteinExistence type="predicted"/>
<dbReference type="AlphaFoldDB" id="A0AAD1YUY9"/>
<evidence type="ECO:0000313" key="1">
    <source>
        <dbReference type="EMBL" id="CAI9757951.1"/>
    </source>
</evidence>
<dbReference type="Proteomes" id="UP000834106">
    <property type="component" value="Chromosome 3"/>
</dbReference>
<dbReference type="PANTHER" id="PTHR31300">
    <property type="entry name" value="LIPASE"/>
    <property type="match status" value="1"/>
</dbReference>
<reference evidence="1" key="1">
    <citation type="submission" date="2023-05" db="EMBL/GenBank/DDBJ databases">
        <authorList>
            <person name="Huff M."/>
        </authorList>
    </citation>
    <scope>NUCLEOTIDE SEQUENCE</scope>
</reference>
<protein>
    <submittedName>
        <fullName evidence="1">Uncharacterized protein</fullName>
    </submittedName>
</protein>
<dbReference type="Pfam" id="PF04788">
    <property type="entry name" value="DUF620"/>
    <property type="match status" value="1"/>
</dbReference>
<organism evidence="1 2">
    <name type="scientific">Fraxinus pennsylvanica</name>
    <dbReference type="NCBI Taxonomy" id="56036"/>
    <lineage>
        <taxon>Eukaryota</taxon>
        <taxon>Viridiplantae</taxon>
        <taxon>Streptophyta</taxon>
        <taxon>Embryophyta</taxon>
        <taxon>Tracheophyta</taxon>
        <taxon>Spermatophyta</taxon>
        <taxon>Magnoliopsida</taxon>
        <taxon>eudicotyledons</taxon>
        <taxon>Gunneridae</taxon>
        <taxon>Pentapetalae</taxon>
        <taxon>asterids</taxon>
        <taxon>lamiids</taxon>
        <taxon>Lamiales</taxon>
        <taxon>Oleaceae</taxon>
        <taxon>Oleeae</taxon>
        <taxon>Fraxinus</taxon>
    </lineage>
</organism>
<dbReference type="EMBL" id="OU503038">
    <property type="protein sequence ID" value="CAI9757951.1"/>
    <property type="molecule type" value="Genomic_DNA"/>
</dbReference>
<keyword evidence="2" id="KW-1185">Reference proteome</keyword>
<gene>
    <name evidence="1" type="ORF">FPE_LOCUS5381</name>
</gene>
<accession>A0AAD1YUY9</accession>